<accession>A0ABR1VB22</accession>
<proteinExistence type="predicted"/>
<feature type="region of interest" description="Disordered" evidence="1">
    <location>
        <begin position="1"/>
        <end position="29"/>
    </location>
</feature>
<organism evidence="2 3">
    <name type="scientific">Apiospora saccharicola</name>
    <dbReference type="NCBI Taxonomy" id="335842"/>
    <lineage>
        <taxon>Eukaryota</taxon>
        <taxon>Fungi</taxon>
        <taxon>Dikarya</taxon>
        <taxon>Ascomycota</taxon>
        <taxon>Pezizomycotina</taxon>
        <taxon>Sordariomycetes</taxon>
        <taxon>Xylariomycetidae</taxon>
        <taxon>Amphisphaeriales</taxon>
        <taxon>Apiosporaceae</taxon>
        <taxon>Apiospora</taxon>
    </lineage>
</organism>
<gene>
    <name evidence="2" type="ORF">PG996_007524</name>
</gene>
<sequence>MLSIRRSTPDSEALASSDDEDGPFTWPQRCEPNYYKDGRHYPASFPSNRVVSLFGRAAVDIADPEYRVSDRQRFHHWRRDGIEENSWRLDQQPQRPRPEVFSWLRALQSHYGKEHVRTSAHARDTEKDADRPYWRPLPSFLHGSCHAPRHQLDVANRR</sequence>
<dbReference type="EMBL" id="JAQQWM010000004">
    <property type="protein sequence ID" value="KAK8068412.1"/>
    <property type="molecule type" value="Genomic_DNA"/>
</dbReference>
<evidence type="ECO:0000313" key="2">
    <source>
        <dbReference type="EMBL" id="KAK8068412.1"/>
    </source>
</evidence>
<evidence type="ECO:0000256" key="1">
    <source>
        <dbReference type="SAM" id="MobiDB-lite"/>
    </source>
</evidence>
<name>A0ABR1VB22_9PEZI</name>
<evidence type="ECO:0000313" key="3">
    <source>
        <dbReference type="Proteomes" id="UP001446871"/>
    </source>
</evidence>
<protein>
    <submittedName>
        <fullName evidence="2">Uncharacterized protein</fullName>
    </submittedName>
</protein>
<comment type="caution">
    <text evidence="2">The sequence shown here is derived from an EMBL/GenBank/DDBJ whole genome shotgun (WGS) entry which is preliminary data.</text>
</comment>
<keyword evidence="3" id="KW-1185">Reference proteome</keyword>
<dbReference type="Proteomes" id="UP001446871">
    <property type="component" value="Unassembled WGS sequence"/>
</dbReference>
<reference evidence="2 3" key="1">
    <citation type="submission" date="2023-01" db="EMBL/GenBank/DDBJ databases">
        <title>Analysis of 21 Apiospora genomes using comparative genomics revels a genus with tremendous synthesis potential of carbohydrate active enzymes and secondary metabolites.</title>
        <authorList>
            <person name="Sorensen T."/>
        </authorList>
    </citation>
    <scope>NUCLEOTIDE SEQUENCE [LARGE SCALE GENOMIC DNA]</scope>
    <source>
        <strain evidence="2 3">CBS 83171</strain>
    </source>
</reference>